<proteinExistence type="predicted"/>
<keyword evidence="3" id="KW-1185">Reference proteome</keyword>
<reference evidence="2" key="1">
    <citation type="journal article" date="2023" name="Mol. Plant Microbe Interact.">
        <title>Elucidating the Obligate Nature and Biological Capacity of an Invasive Fungal Corn Pathogen.</title>
        <authorList>
            <person name="MacCready J.S."/>
            <person name="Roggenkamp E.M."/>
            <person name="Gdanetz K."/>
            <person name="Chilvers M.I."/>
        </authorList>
    </citation>
    <scope>NUCLEOTIDE SEQUENCE</scope>
    <source>
        <strain evidence="2">PM02</strain>
    </source>
</reference>
<dbReference type="InterPro" id="IPR013169">
    <property type="entry name" value="mRNA_splic_Cwf18-like"/>
</dbReference>
<organism evidence="2 3">
    <name type="scientific">Phyllachora maydis</name>
    <dbReference type="NCBI Taxonomy" id="1825666"/>
    <lineage>
        <taxon>Eukaryota</taxon>
        <taxon>Fungi</taxon>
        <taxon>Dikarya</taxon>
        <taxon>Ascomycota</taxon>
        <taxon>Pezizomycotina</taxon>
        <taxon>Sordariomycetes</taxon>
        <taxon>Sordariomycetidae</taxon>
        <taxon>Phyllachorales</taxon>
        <taxon>Phyllachoraceae</taxon>
        <taxon>Phyllachora</taxon>
    </lineage>
</organism>
<evidence type="ECO:0000256" key="1">
    <source>
        <dbReference type="SAM" id="MobiDB-lite"/>
    </source>
</evidence>
<dbReference type="AlphaFoldDB" id="A0AAD9I0N7"/>
<gene>
    <name evidence="2" type="ORF">P8C59_003642</name>
</gene>
<dbReference type="Pfam" id="PF08315">
    <property type="entry name" value="cwf18"/>
    <property type="match status" value="1"/>
</dbReference>
<evidence type="ECO:0000313" key="3">
    <source>
        <dbReference type="Proteomes" id="UP001217918"/>
    </source>
</evidence>
<sequence>MSSHATLGAASDDRKARLAKLRSLKRKQPEDDDAAQRLSTSEHTTEDADAKAVQHHIEAGDTAHEVGEDAIATKYLSGRNYDALTRGPKLGFEQSPAQQLEGPTLEEQAADVEEETLKQAAVDAQDKGIDLFKIQPKRPNWDLKRELDKKLEVLNVRTDNAIARLVRERLTGAKSAAAAANALGAGEDAALEDRHERRLLGLRTNREGSGYAHVPVPVPELELPRQVKSLAVWGEVSALGDHYRRFVCWYNDAQSVGHVHHFLATAQEISNIFAWALWI</sequence>
<evidence type="ECO:0000313" key="2">
    <source>
        <dbReference type="EMBL" id="KAK2069034.1"/>
    </source>
</evidence>
<dbReference type="EMBL" id="JAQQPM010000002">
    <property type="protein sequence ID" value="KAK2069034.1"/>
    <property type="molecule type" value="Genomic_DNA"/>
</dbReference>
<protein>
    <submittedName>
        <fullName evidence="2">Uncharacterized protein</fullName>
    </submittedName>
</protein>
<dbReference type="GO" id="GO:0005684">
    <property type="term" value="C:U2-type spliceosomal complex"/>
    <property type="evidence" value="ECO:0007669"/>
    <property type="project" value="TreeGrafter"/>
</dbReference>
<accession>A0AAD9I0N7</accession>
<dbReference type="GO" id="GO:0071014">
    <property type="term" value="C:post-mRNA release spliceosomal complex"/>
    <property type="evidence" value="ECO:0007669"/>
    <property type="project" value="TreeGrafter"/>
</dbReference>
<dbReference type="PANTHER" id="PTHR31551">
    <property type="entry name" value="PRE-MRNA-SPLICING FACTOR CWF18"/>
    <property type="match status" value="1"/>
</dbReference>
<dbReference type="Proteomes" id="UP001217918">
    <property type="component" value="Unassembled WGS sequence"/>
</dbReference>
<feature type="compositionally biased region" description="Basic residues" evidence="1">
    <location>
        <begin position="17"/>
        <end position="26"/>
    </location>
</feature>
<dbReference type="PANTHER" id="PTHR31551:SF1">
    <property type="entry name" value="COILED-COIL DOMAIN-CONTAINING PROTEIN 12"/>
    <property type="match status" value="1"/>
</dbReference>
<feature type="region of interest" description="Disordered" evidence="1">
    <location>
        <begin position="1"/>
        <end position="50"/>
    </location>
</feature>
<comment type="caution">
    <text evidence="2">The sequence shown here is derived from an EMBL/GenBank/DDBJ whole genome shotgun (WGS) entry which is preliminary data.</text>
</comment>
<name>A0AAD9I0N7_9PEZI</name>